<dbReference type="GO" id="GO:0016020">
    <property type="term" value="C:membrane"/>
    <property type="evidence" value="ECO:0007669"/>
    <property type="project" value="TreeGrafter"/>
</dbReference>
<dbReference type="PANTHER" id="PTHR43798:SF33">
    <property type="entry name" value="HYDROLASE, PUTATIVE (AFU_ORTHOLOGUE AFUA_2G14860)-RELATED"/>
    <property type="match status" value="1"/>
</dbReference>
<dbReference type="InterPro" id="IPR050266">
    <property type="entry name" value="AB_hydrolase_sf"/>
</dbReference>
<dbReference type="SUPFAM" id="SSF53474">
    <property type="entry name" value="alpha/beta-Hydrolases"/>
    <property type="match status" value="1"/>
</dbReference>
<keyword evidence="2" id="KW-0378">Hydrolase</keyword>
<dbReference type="PRINTS" id="PR00111">
    <property type="entry name" value="ABHYDROLASE"/>
</dbReference>
<sequence length="278" mass="31006">MHYRRAGESDRALMLLHGLASNGSRWNELVRTSSLTRDWTVLVPDLRGQALSVVREPIRSEDWVADLAAILDQEGFADCVIGGHCLGANVAARFALRFPERVRGLILVEPMLAETLSGGLGMLARARGLLGPLAGAVLVANRLGLWRRLLPRLDLEALDRETRRKMAEGRDRQALTRRYGSPLHDLRYVPVASYLQSLRETLRPMPPWDRLQAPTLVLLSSGNRFGDCGRAQSLLRAIPRHSIAVVEAEHWIHAEEPEALRLHIEHWLATLETAAPAD</sequence>
<reference evidence="2 3" key="1">
    <citation type="submission" date="2013-12" db="EMBL/GenBank/DDBJ databases">
        <authorList>
            <consortium name="DOE Joint Genome Institute"/>
            <person name="Muyzer G."/>
            <person name="Huntemann M."/>
            <person name="Han J."/>
            <person name="Chen A."/>
            <person name="Kyrpides N."/>
            <person name="Mavromatis K."/>
            <person name="Markowitz V."/>
            <person name="Palaniappan K."/>
            <person name="Ivanova N."/>
            <person name="Schaumberg A."/>
            <person name="Pati A."/>
            <person name="Liolios K."/>
            <person name="Nordberg H.P."/>
            <person name="Cantor M.N."/>
            <person name="Hua S.X."/>
            <person name="Woyke T."/>
        </authorList>
    </citation>
    <scope>NUCLEOTIDE SEQUENCE [LARGE SCALE GENOMIC DNA]</scope>
    <source>
        <strain evidence="2 3">ARh 1</strain>
    </source>
</reference>
<accession>W0DHN6</accession>
<name>W0DHN6_9GAMM</name>
<dbReference type="InterPro" id="IPR029058">
    <property type="entry name" value="AB_hydrolase_fold"/>
</dbReference>
<organism evidence="2 3">
    <name type="scientific">Thioalkalivibrio paradoxus ARh 1</name>
    <dbReference type="NCBI Taxonomy" id="713585"/>
    <lineage>
        <taxon>Bacteria</taxon>
        <taxon>Pseudomonadati</taxon>
        <taxon>Pseudomonadota</taxon>
        <taxon>Gammaproteobacteria</taxon>
        <taxon>Chromatiales</taxon>
        <taxon>Ectothiorhodospiraceae</taxon>
        <taxon>Thioalkalivibrio</taxon>
    </lineage>
</organism>
<dbReference type="AlphaFoldDB" id="W0DHN6"/>
<protein>
    <submittedName>
        <fullName evidence="2">Alpha/beta hydrolase</fullName>
    </submittedName>
</protein>
<dbReference type="STRING" id="713585.THITH_07530"/>
<evidence type="ECO:0000259" key="1">
    <source>
        <dbReference type="Pfam" id="PF00561"/>
    </source>
</evidence>
<evidence type="ECO:0000313" key="3">
    <source>
        <dbReference type="Proteomes" id="UP000005289"/>
    </source>
</evidence>
<feature type="domain" description="AB hydrolase-1" evidence="1">
    <location>
        <begin position="12"/>
        <end position="257"/>
    </location>
</feature>
<gene>
    <name evidence="2" type="ORF">THITH_07530</name>
</gene>
<keyword evidence="3" id="KW-1185">Reference proteome</keyword>
<evidence type="ECO:0000313" key="2">
    <source>
        <dbReference type="EMBL" id="AHE98139.1"/>
    </source>
</evidence>
<proteinExistence type="predicted"/>
<dbReference type="Gene3D" id="3.40.50.1820">
    <property type="entry name" value="alpha/beta hydrolase"/>
    <property type="match status" value="1"/>
</dbReference>
<dbReference type="PANTHER" id="PTHR43798">
    <property type="entry name" value="MONOACYLGLYCEROL LIPASE"/>
    <property type="match status" value="1"/>
</dbReference>
<dbReference type="HOGENOM" id="CLU_020336_50_4_6"/>
<dbReference type="Proteomes" id="UP000005289">
    <property type="component" value="Chromosome"/>
</dbReference>
<dbReference type="GO" id="GO:0016787">
    <property type="term" value="F:hydrolase activity"/>
    <property type="evidence" value="ECO:0007669"/>
    <property type="project" value="UniProtKB-KW"/>
</dbReference>
<dbReference type="KEGG" id="tti:THITH_07530"/>
<dbReference type="InterPro" id="IPR000073">
    <property type="entry name" value="AB_hydrolase_1"/>
</dbReference>
<dbReference type="EMBL" id="CP007029">
    <property type="protein sequence ID" value="AHE98139.1"/>
    <property type="molecule type" value="Genomic_DNA"/>
</dbReference>
<dbReference type="Pfam" id="PF00561">
    <property type="entry name" value="Abhydrolase_1"/>
    <property type="match status" value="1"/>
</dbReference>